<dbReference type="InterPro" id="IPR005171">
    <property type="entry name" value="Cyt_c_oxidase_su4_prok"/>
</dbReference>
<feature type="transmembrane region" description="Helical" evidence="6">
    <location>
        <begin position="68"/>
        <end position="89"/>
    </location>
</feature>
<keyword evidence="3 6" id="KW-0812">Transmembrane</keyword>
<dbReference type="Proteomes" id="UP000076083">
    <property type="component" value="Chromosome"/>
</dbReference>
<protein>
    <recommendedName>
        <fullName evidence="9">Prokaryotic cytochrome C oxidase subunit IV family protein</fullName>
    </recommendedName>
</protein>
<dbReference type="Pfam" id="PF03626">
    <property type="entry name" value="COX4_pro"/>
    <property type="match status" value="1"/>
</dbReference>
<dbReference type="AlphaFoldDB" id="A0A159ZWH3"/>
<evidence type="ECO:0000256" key="2">
    <source>
        <dbReference type="ARBA" id="ARBA00022475"/>
    </source>
</evidence>
<evidence type="ECO:0000256" key="6">
    <source>
        <dbReference type="SAM" id="Phobius"/>
    </source>
</evidence>
<comment type="subcellular location">
    <subcellularLocation>
        <location evidence="1">Cell membrane</location>
        <topology evidence="1">Multi-pass membrane protein</topology>
    </subcellularLocation>
</comment>
<reference evidence="8" key="1">
    <citation type="submission" date="2016-04" db="EMBL/GenBank/DDBJ databases">
        <authorList>
            <person name="Ray J."/>
            <person name="Price M."/>
            <person name="Deutschbauer A."/>
        </authorList>
    </citation>
    <scope>NUCLEOTIDE SEQUENCE [LARGE SCALE GENOMIC DNA]</scope>
    <source>
        <strain evidence="8">FW300-N2E2</strain>
    </source>
</reference>
<keyword evidence="2" id="KW-1003">Cell membrane</keyword>
<sequence>MSASSQQHVTIVWLSLVLATCATWWLSTSHPFSATSEHLASSIAIAIAFIKVYYIGMDFMELRGAPRVLRRIFMAWIGLTGGAAIALYAI</sequence>
<accession>A0A159ZWH3</accession>
<evidence type="ECO:0008006" key="9">
    <source>
        <dbReference type="Google" id="ProtNLM"/>
    </source>
</evidence>
<evidence type="ECO:0000313" key="8">
    <source>
        <dbReference type="Proteomes" id="UP000076083"/>
    </source>
</evidence>
<evidence type="ECO:0000256" key="5">
    <source>
        <dbReference type="ARBA" id="ARBA00023136"/>
    </source>
</evidence>
<evidence type="ECO:0000256" key="1">
    <source>
        <dbReference type="ARBA" id="ARBA00004651"/>
    </source>
</evidence>
<evidence type="ECO:0000313" key="7">
    <source>
        <dbReference type="EMBL" id="AMZ71289.1"/>
    </source>
</evidence>
<organism evidence="7 8">
    <name type="scientific">Pseudomonas fluorescens</name>
    <dbReference type="NCBI Taxonomy" id="294"/>
    <lineage>
        <taxon>Bacteria</taxon>
        <taxon>Pseudomonadati</taxon>
        <taxon>Pseudomonadota</taxon>
        <taxon>Gammaproteobacteria</taxon>
        <taxon>Pseudomonadales</taxon>
        <taxon>Pseudomonadaceae</taxon>
        <taxon>Pseudomonas</taxon>
    </lineage>
</organism>
<name>A0A159ZWH3_PSEFL</name>
<evidence type="ECO:0000256" key="3">
    <source>
        <dbReference type="ARBA" id="ARBA00022692"/>
    </source>
</evidence>
<keyword evidence="4 6" id="KW-1133">Transmembrane helix</keyword>
<gene>
    <name evidence="7" type="ORF">TK06_09310</name>
</gene>
<feature type="transmembrane region" description="Helical" evidence="6">
    <location>
        <begin position="39"/>
        <end position="56"/>
    </location>
</feature>
<proteinExistence type="predicted"/>
<feature type="transmembrane region" description="Helical" evidence="6">
    <location>
        <begin position="9"/>
        <end position="27"/>
    </location>
</feature>
<reference evidence="7 8" key="2">
    <citation type="journal article" date="2018" name="Nature">
        <title>Mutant phenotypes for thousands of bacterial genes of unknown function.</title>
        <authorList>
            <person name="Price M.N."/>
            <person name="Wetmore K.M."/>
            <person name="Waters R.J."/>
            <person name="Callaghan M."/>
            <person name="Ray J."/>
            <person name="Liu H."/>
            <person name="Kuehl J.V."/>
            <person name="Melnyk R.A."/>
            <person name="Lamson J.S."/>
            <person name="Suh Y."/>
            <person name="Carlson H.K."/>
            <person name="Esquivel Z."/>
            <person name="Sadeeshkumar H."/>
            <person name="Chakraborty R."/>
            <person name="Zane G.M."/>
            <person name="Rubin B.E."/>
            <person name="Wall J.D."/>
            <person name="Visel A."/>
            <person name="Bristow J."/>
            <person name="Blow M.J."/>
            <person name="Arkin A.P."/>
            <person name="Deutschbauer A.M."/>
        </authorList>
    </citation>
    <scope>NUCLEOTIDE SEQUENCE [LARGE SCALE GENOMIC DNA]</scope>
    <source>
        <strain evidence="7 8">FW300-N2E2</strain>
    </source>
</reference>
<dbReference type="GO" id="GO:0005886">
    <property type="term" value="C:plasma membrane"/>
    <property type="evidence" value="ECO:0007669"/>
    <property type="project" value="UniProtKB-SubCell"/>
</dbReference>
<dbReference type="RefSeq" id="WP_063321849.1">
    <property type="nucleotide sequence ID" value="NZ_CP015225.1"/>
</dbReference>
<evidence type="ECO:0000256" key="4">
    <source>
        <dbReference type="ARBA" id="ARBA00022989"/>
    </source>
</evidence>
<dbReference type="EMBL" id="CP015225">
    <property type="protein sequence ID" value="AMZ71289.1"/>
    <property type="molecule type" value="Genomic_DNA"/>
</dbReference>
<keyword evidence="5 6" id="KW-0472">Membrane</keyword>